<reference evidence="1 2" key="2">
    <citation type="submission" date="2018-11" db="EMBL/GenBank/DDBJ databases">
        <authorList>
            <consortium name="Pathogen Informatics"/>
        </authorList>
    </citation>
    <scope>NUCLEOTIDE SEQUENCE [LARGE SCALE GENOMIC DNA]</scope>
</reference>
<gene>
    <name evidence="1" type="ORF">OFLC_LOCUS9900</name>
</gene>
<evidence type="ECO:0000313" key="3">
    <source>
        <dbReference type="WBParaSite" id="OFLC_0000989601-mRNA-1"/>
    </source>
</evidence>
<dbReference type="EMBL" id="UZAJ01012643">
    <property type="protein sequence ID" value="VDO64298.1"/>
    <property type="molecule type" value="Genomic_DNA"/>
</dbReference>
<evidence type="ECO:0000313" key="2">
    <source>
        <dbReference type="Proteomes" id="UP000267606"/>
    </source>
</evidence>
<dbReference type="AlphaFoldDB" id="A0A183HQY5"/>
<sequence length="94" mass="10683">MIHLQRHLRLSAHCRDGIRGCVRPRESSSTSLATIGTLQRRNTWMCTDLVNHLQRHLRLSAHCRDGIRGRLRSRDSSLASLANTSQLSATILQR</sequence>
<dbReference type="Proteomes" id="UP000267606">
    <property type="component" value="Unassembled WGS sequence"/>
</dbReference>
<evidence type="ECO:0000313" key="1">
    <source>
        <dbReference type="EMBL" id="VDO64298.1"/>
    </source>
</evidence>
<dbReference type="WBParaSite" id="OFLC_0000989601-mRNA-1">
    <property type="protein sequence ID" value="OFLC_0000989601-mRNA-1"/>
    <property type="gene ID" value="OFLC_0000989601"/>
</dbReference>
<organism evidence="3">
    <name type="scientific">Onchocerca flexuosa</name>
    <dbReference type="NCBI Taxonomy" id="387005"/>
    <lineage>
        <taxon>Eukaryota</taxon>
        <taxon>Metazoa</taxon>
        <taxon>Ecdysozoa</taxon>
        <taxon>Nematoda</taxon>
        <taxon>Chromadorea</taxon>
        <taxon>Rhabditida</taxon>
        <taxon>Spirurina</taxon>
        <taxon>Spiruromorpha</taxon>
        <taxon>Filarioidea</taxon>
        <taxon>Onchocercidae</taxon>
        <taxon>Onchocerca</taxon>
    </lineage>
</organism>
<accession>A0A183HQY5</accession>
<proteinExistence type="predicted"/>
<name>A0A183HQY5_9BILA</name>
<protein>
    <submittedName>
        <fullName evidence="3">Secreted protein</fullName>
    </submittedName>
</protein>
<reference evidence="3" key="1">
    <citation type="submission" date="2016-06" db="UniProtKB">
        <authorList>
            <consortium name="WormBaseParasite"/>
        </authorList>
    </citation>
    <scope>IDENTIFICATION</scope>
</reference>
<keyword evidence="2" id="KW-1185">Reference proteome</keyword>